<name>A0A917FTP3_9GAMM</name>
<reference evidence="1" key="1">
    <citation type="journal article" date="2014" name="Int. J. Syst. Evol. Microbiol.">
        <title>Complete genome sequence of Corynebacterium casei LMG S-19264T (=DSM 44701T), isolated from a smear-ripened cheese.</title>
        <authorList>
            <consortium name="US DOE Joint Genome Institute (JGI-PGF)"/>
            <person name="Walter F."/>
            <person name="Albersmeier A."/>
            <person name="Kalinowski J."/>
            <person name="Ruckert C."/>
        </authorList>
    </citation>
    <scope>NUCLEOTIDE SEQUENCE</scope>
    <source>
        <strain evidence="1">CGMCC 1.12181</strain>
    </source>
</reference>
<evidence type="ECO:0000313" key="2">
    <source>
        <dbReference type="Proteomes" id="UP000605253"/>
    </source>
</evidence>
<evidence type="ECO:0000313" key="1">
    <source>
        <dbReference type="EMBL" id="GGG02185.1"/>
    </source>
</evidence>
<dbReference type="RefSeq" id="WP_345258818.1">
    <property type="nucleotide sequence ID" value="NZ_BAABJF010000013.1"/>
</dbReference>
<protein>
    <submittedName>
        <fullName evidence="1">Uncharacterized protein</fullName>
    </submittedName>
</protein>
<sequence>MNMHIIFFHGQESGPDGGKIRALASLATDLSCTYESVDYRDLPDHPDKRVERLMARISACDDDIILVGSSVVY</sequence>
<organism evidence="1 2">
    <name type="scientific">Marinicella pacifica</name>
    <dbReference type="NCBI Taxonomy" id="1171543"/>
    <lineage>
        <taxon>Bacteria</taxon>
        <taxon>Pseudomonadati</taxon>
        <taxon>Pseudomonadota</taxon>
        <taxon>Gammaproteobacteria</taxon>
        <taxon>Lysobacterales</taxon>
        <taxon>Marinicellaceae</taxon>
        <taxon>Marinicella</taxon>
    </lineage>
</organism>
<dbReference type="InterPro" id="IPR029058">
    <property type="entry name" value="AB_hydrolase_fold"/>
</dbReference>
<dbReference type="Proteomes" id="UP000605253">
    <property type="component" value="Unassembled WGS sequence"/>
</dbReference>
<reference evidence="1" key="2">
    <citation type="submission" date="2020-09" db="EMBL/GenBank/DDBJ databases">
        <authorList>
            <person name="Sun Q."/>
            <person name="Zhou Y."/>
        </authorList>
    </citation>
    <scope>NUCLEOTIDE SEQUENCE</scope>
    <source>
        <strain evidence="1">CGMCC 1.12181</strain>
    </source>
</reference>
<proteinExistence type="predicted"/>
<dbReference type="AlphaFoldDB" id="A0A917FTP3"/>
<dbReference type="Gene3D" id="3.40.50.1820">
    <property type="entry name" value="alpha/beta hydrolase"/>
    <property type="match status" value="1"/>
</dbReference>
<gene>
    <name evidence="1" type="ORF">GCM10011365_24190</name>
</gene>
<accession>A0A917FTP3</accession>
<keyword evidence="2" id="KW-1185">Reference proteome</keyword>
<dbReference type="EMBL" id="BMEO01000016">
    <property type="protein sequence ID" value="GGG02185.1"/>
    <property type="molecule type" value="Genomic_DNA"/>
</dbReference>
<comment type="caution">
    <text evidence="1">The sequence shown here is derived from an EMBL/GenBank/DDBJ whole genome shotgun (WGS) entry which is preliminary data.</text>
</comment>